<reference evidence="1 2" key="1">
    <citation type="submission" date="2020-08" db="EMBL/GenBank/DDBJ databases">
        <title>Genomic Encyclopedia of Type Strains, Phase IV (KMG-IV): sequencing the most valuable type-strain genomes for metagenomic binning, comparative biology and taxonomic classification.</title>
        <authorList>
            <person name="Goeker M."/>
        </authorList>
    </citation>
    <scope>NUCLEOTIDE SEQUENCE [LARGE SCALE GENOMIC DNA]</scope>
    <source>
        <strain evidence="1 2">DSM 29348</strain>
    </source>
</reference>
<dbReference type="Proteomes" id="UP000552757">
    <property type="component" value="Unassembled WGS sequence"/>
</dbReference>
<keyword evidence="2" id="KW-1185">Reference proteome</keyword>
<sequence length="275" mass="30342">MSNDLSAIKKLVSDVRDTWDESTASMTKNHTELRVALDHAYRPAWDLKLQRVALVDLPADKPMINGPLFTSGKHPWPAEEGLLAVPIVQLDLAILGALYGIDLGKGLVQLWHGEKRLTARVIATEDLSPFAAAITPLMPGEAMAAYHFELGAYGLPSFVSNPHRIIGYHGPYLFGPMEHDEALNQMIAAQSTSKVLQAQLKRLRKTVLSGRKQFAQNNRIFGSFDALHVAPEDLPPTLFSSIDENLLNTGDAGIITLHYSKLDEQIIFSGYLQSY</sequence>
<name>A0A7W6DLH9_9SPHN</name>
<gene>
    <name evidence="1" type="ORF">GGR44_002525</name>
</gene>
<accession>A0A7W6DLH9</accession>
<evidence type="ECO:0000313" key="2">
    <source>
        <dbReference type="Proteomes" id="UP000552757"/>
    </source>
</evidence>
<protein>
    <recommendedName>
        <fullName evidence="3">DUF1963 domain-containing protein</fullName>
    </recommendedName>
</protein>
<evidence type="ECO:0000313" key="1">
    <source>
        <dbReference type="EMBL" id="MBB3982845.1"/>
    </source>
</evidence>
<evidence type="ECO:0008006" key="3">
    <source>
        <dbReference type="Google" id="ProtNLM"/>
    </source>
</evidence>
<dbReference type="EMBL" id="JACIEB010000006">
    <property type="protein sequence ID" value="MBB3982845.1"/>
    <property type="molecule type" value="Genomic_DNA"/>
</dbReference>
<comment type="caution">
    <text evidence="1">The sequence shown here is derived from an EMBL/GenBank/DDBJ whole genome shotgun (WGS) entry which is preliminary data.</text>
</comment>
<dbReference type="RefSeq" id="WP_183955922.1">
    <property type="nucleotide sequence ID" value="NZ_JACIEB010000006.1"/>
</dbReference>
<proteinExistence type="predicted"/>
<organism evidence="1 2">
    <name type="scientific">Sphingobium fontiphilum</name>
    <dbReference type="NCBI Taxonomy" id="944425"/>
    <lineage>
        <taxon>Bacteria</taxon>
        <taxon>Pseudomonadati</taxon>
        <taxon>Pseudomonadota</taxon>
        <taxon>Alphaproteobacteria</taxon>
        <taxon>Sphingomonadales</taxon>
        <taxon>Sphingomonadaceae</taxon>
        <taxon>Sphingobium</taxon>
    </lineage>
</organism>
<dbReference type="AlphaFoldDB" id="A0A7W6DLH9"/>